<dbReference type="Pfam" id="PF19306">
    <property type="entry name" value="WHD_Lhr"/>
    <property type="match status" value="1"/>
</dbReference>
<evidence type="ECO:0000256" key="2">
    <source>
        <dbReference type="ARBA" id="ARBA00022763"/>
    </source>
</evidence>
<evidence type="ECO:0000256" key="8">
    <source>
        <dbReference type="ARBA" id="ARBA00023235"/>
    </source>
</evidence>
<keyword evidence="13" id="KW-1185">Reference proteome</keyword>
<dbReference type="PROSITE" id="PS51192">
    <property type="entry name" value="HELICASE_ATP_BIND_1"/>
    <property type="match status" value="1"/>
</dbReference>
<evidence type="ECO:0000313" key="12">
    <source>
        <dbReference type="EMBL" id="WNQ10072.1"/>
    </source>
</evidence>
<accession>A0AA96LAJ7</accession>
<keyword evidence="6" id="KW-0238">DNA-binding</keyword>
<dbReference type="GO" id="GO:0005524">
    <property type="term" value="F:ATP binding"/>
    <property type="evidence" value="ECO:0007669"/>
    <property type="project" value="UniProtKB-KW"/>
</dbReference>
<keyword evidence="5" id="KW-0067">ATP-binding</keyword>
<dbReference type="GO" id="GO:0004386">
    <property type="term" value="F:helicase activity"/>
    <property type="evidence" value="ECO:0007669"/>
    <property type="project" value="UniProtKB-KW"/>
</dbReference>
<sequence>MKGTEDFHPVLRSWFAKEVGNPTDVQLQAWPSISSGRHTLIAAPTGSGKTLAALLPCLDRVVKGKLAGSYSGAGVRILYVTPLKALNNDIHHHAVRFVEEMEAEAERSGAGWPGIRVGVRTGDTSQSTRTSMLRTPPDLLVTTPESLYILLTSRKGREMLKTVEQVIVDEIHDLAADKRGLHLTVTLERLVDWCGRSPQRIGVSATQKPMERVARFLGGWEEPAAGETETPYEPAGKSGAEEDSRGSEAEAAGSGLNARASHGEESAALSGSREERDGLPPAAEERAPEEALGSGYTPRPVHIIESRMNKELQVTVTMPERASGGKERDMWKPILDRITGLMTGSRTTLVFVNSRRLCERLTLRLNDHAGYEMARSHHGSVSREKRLEVERMLKDGELRCLVATSSLELGIDVGHVDLVIQVDSPKTAAAGIQRFGRAGHAVGGISRGVILVRTRSELPEAAVLARAIAARDIEEIRVPRHSLDVLSQQIVAMTATEDWELGRLARTLARSDGFRGLPRARLEAVLQVLAGLYPFARPLLEWDRGAGVLRRRANTPMAAVMGAGTIPQSSGYPVHHAESKLHLGELDEEFVHETRVGDTFQLGTSSWRVQAIRHDRIYVTESANAYSEIPFWRAEALGRSREMGEAVGRFVEELDRRERDSRLLAEEWLMEEFRMEAGAADSLLSLIASQRASTPLPTSRRLVLEHFTDDAAQHHLVLHSWFGRRFNRTWQLALQAKLEKKGTGRLYANARDNGIEFVFTEWDPAWPLLIRQLGSRELETLLLQAIPSSPLLGINFRRIAEVSLLLSRSFTRMPAWKKRLRSEELLKEALPYAEDFPFLREAFEESLRESLDTGPVQEMLQAMERGEIELAYRDSRFPSPMAAQFLFDYVNASFYESDALSKDLQVRLLGVNKGLAAEMFGQDALRESISQEIVEEEKRRLEEGEGLDIQGREDLYRLLKERGDMTREELIRLAGRASAEWVDSLIEEDKVAVAAVGGEPRYICSDEAELYAAFPGSSRSAAFIGKRFMEHRLAFTTEELAERYAIPRPEAERLVQEARGQGTVETAPFAEPGREELWTSAKVASRIIRFSIRDFRRASEGVPADRYAAYLAELQGVTLGTASGGAELREVIGRLQGLFLPLSHWEKFIFPARVPGYRPDELDLLCASGELFWMGRKEEGEKEGRVAFFLMEAAELYGPLAARTGDTKHPALLERLRRKGASFLSALSRETGELPSEVLEQLMDLVWEGHAANDQFAPLRLHLGGNRAKAGKFQSGLGRWYALSGLAGEPVDPGESAVRWTRHLLQQFGLVTRELASQSSPYAWDVHYGVLKQLEEWGMVTRGFFIKGVASLQYSTRETVEGLRKPAGREPGLTLLSAVDPANPYGAAASWPARPGAAFARKPGNFLVFREGRWVMWIENNGRRLVSMGDAEEEWGRELSGLFRTLLRQNGIRKIVVESWNGREAVESEAAGLLEEIGAERDRKHYVLWPSSLRD</sequence>
<evidence type="ECO:0000256" key="5">
    <source>
        <dbReference type="ARBA" id="ARBA00022840"/>
    </source>
</evidence>
<dbReference type="InterPro" id="IPR014001">
    <property type="entry name" value="Helicase_ATP-bd"/>
</dbReference>
<proteinExistence type="predicted"/>
<dbReference type="Gene3D" id="3.40.50.300">
    <property type="entry name" value="P-loop containing nucleotide triphosphate hydrolases"/>
    <property type="match status" value="2"/>
</dbReference>
<reference evidence="12 13" key="1">
    <citation type="submission" date="2022-02" db="EMBL/GenBank/DDBJ databases">
        <title>Paenibacillus sp. MBLB1776 Whole Genome Shotgun Sequencing.</title>
        <authorList>
            <person name="Hwang C.Y."/>
            <person name="Cho E.-S."/>
            <person name="Seo M.-J."/>
        </authorList>
    </citation>
    <scope>NUCLEOTIDE SEQUENCE [LARGE SCALE GENOMIC DNA]</scope>
    <source>
        <strain evidence="12 13">MBLB1776</strain>
    </source>
</reference>
<keyword evidence="8" id="KW-0413">Isomerase</keyword>
<organism evidence="12 13">
    <name type="scientific">Paenibacillus aurantius</name>
    <dbReference type="NCBI Taxonomy" id="2918900"/>
    <lineage>
        <taxon>Bacteria</taxon>
        <taxon>Bacillati</taxon>
        <taxon>Bacillota</taxon>
        <taxon>Bacilli</taxon>
        <taxon>Bacillales</taxon>
        <taxon>Paenibacillaceae</taxon>
        <taxon>Paenibacillus</taxon>
    </lineage>
</organism>
<feature type="domain" description="Helicase ATP-binding" evidence="10">
    <location>
        <begin position="30"/>
        <end position="225"/>
    </location>
</feature>
<dbReference type="GO" id="GO:0016887">
    <property type="term" value="F:ATP hydrolysis activity"/>
    <property type="evidence" value="ECO:0007669"/>
    <property type="project" value="TreeGrafter"/>
</dbReference>
<evidence type="ECO:0000256" key="1">
    <source>
        <dbReference type="ARBA" id="ARBA00022741"/>
    </source>
</evidence>
<dbReference type="InterPro" id="IPR027417">
    <property type="entry name" value="P-loop_NTPase"/>
</dbReference>
<dbReference type="GO" id="GO:0003677">
    <property type="term" value="F:DNA binding"/>
    <property type="evidence" value="ECO:0007669"/>
    <property type="project" value="UniProtKB-KW"/>
</dbReference>
<dbReference type="Pfam" id="PF00270">
    <property type="entry name" value="DEAD"/>
    <property type="match status" value="1"/>
</dbReference>
<evidence type="ECO:0000259" key="11">
    <source>
        <dbReference type="PROSITE" id="PS51194"/>
    </source>
</evidence>
<dbReference type="InterPro" id="IPR011545">
    <property type="entry name" value="DEAD/DEAH_box_helicase_dom"/>
</dbReference>
<feature type="compositionally biased region" description="Basic and acidic residues" evidence="9">
    <location>
        <begin position="239"/>
        <end position="248"/>
    </location>
</feature>
<protein>
    <submittedName>
        <fullName evidence="12">DEAD/DEAH box helicase</fullName>
    </submittedName>
</protein>
<dbReference type="InterPro" id="IPR045628">
    <property type="entry name" value="Lhr_WH_dom"/>
</dbReference>
<dbReference type="PANTHER" id="PTHR47962:SF5">
    <property type="entry name" value="ATP-DEPENDENT HELICASE LHR-RELATED"/>
    <property type="match status" value="1"/>
</dbReference>
<dbReference type="InterPro" id="IPR055367">
    <property type="entry name" value="WH4_Lhr"/>
</dbReference>
<dbReference type="Proteomes" id="UP001305702">
    <property type="component" value="Chromosome"/>
</dbReference>
<feature type="compositionally biased region" description="Basic and acidic residues" evidence="9">
    <location>
        <begin position="272"/>
        <end position="289"/>
    </location>
</feature>
<dbReference type="InterPro" id="IPR055368">
    <property type="entry name" value="WH3_Lhr"/>
</dbReference>
<dbReference type="Pfam" id="PF23235">
    <property type="entry name" value="WHD_3rd_Lhr"/>
    <property type="match status" value="1"/>
</dbReference>
<dbReference type="PROSITE" id="PS51194">
    <property type="entry name" value="HELICASE_CTER"/>
    <property type="match status" value="1"/>
</dbReference>
<keyword evidence="7" id="KW-0234">DNA repair</keyword>
<evidence type="ECO:0000313" key="13">
    <source>
        <dbReference type="Proteomes" id="UP001305702"/>
    </source>
</evidence>
<dbReference type="InterPro" id="IPR013701">
    <property type="entry name" value="Lhr-like_DEAD/DEAH_assoc"/>
</dbReference>
<dbReference type="RefSeq" id="WP_315603846.1">
    <property type="nucleotide sequence ID" value="NZ_CP130318.1"/>
</dbReference>
<dbReference type="Pfam" id="PF00271">
    <property type="entry name" value="Helicase_C"/>
    <property type="match status" value="1"/>
</dbReference>
<dbReference type="PANTHER" id="PTHR47962">
    <property type="entry name" value="ATP-DEPENDENT HELICASE LHR-RELATED-RELATED"/>
    <property type="match status" value="1"/>
</dbReference>
<evidence type="ECO:0000259" key="10">
    <source>
        <dbReference type="PROSITE" id="PS51192"/>
    </source>
</evidence>
<dbReference type="Pfam" id="PF08494">
    <property type="entry name" value="DEAD_assoc"/>
    <property type="match status" value="1"/>
</dbReference>
<dbReference type="InterPro" id="IPR001650">
    <property type="entry name" value="Helicase_C-like"/>
</dbReference>
<keyword evidence="3" id="KW-0378">Hydrolase</keyword>
<dbReference type="InterPro" id="IPR052511">
    <property type="entry name" value="ATP-dep_Helicase"/>
</dbReference>
<dbReference type="KEGG" id="paun:MJA45_20955"/>
<name>A0AA96LAJ7_9BACL</name>
<feature type="domain" description="Helicase C-terminal" evidence="11">
    <location>
        <begin position="333"/>
        <end position="491"/>
    </location>
</feature>
<evidence type="ECO:0000256" key="7">
    <source>
        <dbReference type="ARBA" id="ARBA00023204"/>
    </source>
</evidence>
<evidence type="ECO:0000256" key="6">
    <source>
        <dbReference type="ARBA" id="ARBA00023125"/>
    </source>
</evidence>
<evidence type="ECO:0000256" key="9">
    <source>
        <dbReference type="SAM" id="MobiDB-lite"/>
    </source>
</evidence>
<feature type="region of interest" description="Disordered" evidence="9">
    <location>
        <begin position="220"/>
        <end position="300"/>
    </location>
</feature>
<evidence type="ECO:0000256" key="4">
    <source>
        <dbReference type="ARBA" id="ARBA00022806"/>
    </source>
</evidence>
<keyword evidence="4 12" id="KW-0347">Helicase</keyword>
<keyword evidence="2" id="KW-0227">DNA damage</keyword>
<dbReference type="SMART" id="SM00487">
    <property type="entry name" value="DEXDc"/>
    <property type="match status" value="1"/>
</dbReference>
<dbReference type="SMART" id="SM00490">
    <property type="entry name" value="HELICc"/>
    <property type="match status" value="1"/>
</dbReference>
<dbReference type="GO" id="GO:0006281">
    <property type="term" value="P:DNA repair"/>
    <property type="evidence" value="ECO:0007669"/>
    <property type="project" value="UniProtKB-KW"/>
</dbReference>
<dbReference type="EMBL" id="CP130318">
    <property type="protein sequence ID" value="WNQ10072.1"/>
    <property type="molecule type" value="Genomic_DNA"/>
</dbReference>
<evidence type="ECO:0000256" key="3">
    <source>
        <dbReference type="ARBA" id="ARBA00022801"/>
    </source>
</evidence>
<dbReference type="SUPFAM" id="SSF52540">
    <property type="entry name" value="P-loop containing nucleoside triphosphate hydrolases"/>
    <property type="match status" value="1"/>
</dbReference>
<gene>
    <name evidence="12" type="ORF">MJA45_20955</name>
</gene>
<keyword evidence="1" id="KW-0547">Nucleotide-binding</keyword>
<dbReference type="Pfam" id="PF23234">
    <property type="entry name" value="WHD_4th_Lhr"/>
    <property type="match status" value="1"/>
</dbReference>